<organism evidence="2 3">
    <name type="scientific">Euplotes crassus</name>
    <dbReference type="NCBI Taxonomy" id="5936"/>
    <lineage>
        <taxon>Eukaryota</taxon>
        <taxon>Sar</taxon>
        <taxon>Alveolata</taxon>
        <taxon>Ciliophora</taxon>
        <taxon>Intramacronucleata</taxon>
        <taxon>Spirotrichea</taxon>
        <taxon>Hypotrichia</taxon>
        <taxon>Euplotida</taxon>
        <taxon>Euplotidae</taxon>
        <taxon>Moneuplotes</taxon>
    </lineage>
</organism>
<evidence type="ECO:0000313" key="2">
    <source>
        <dbReference type="EMBL" id="CAI2364779.1"/>
    </source>
</evidence>
<dbReference type="AlphaFoldDB" id="A0AAD1UDF7"/>
<evidence type="ECO:0000256" key="1">
    <source>
        <dbReference type="SAM" id="MobiDB-lite"/>
    </source>
</evidence>
<name>A0AAD1UDF7_EUPCR</name>
<evidence type="ECO:0000313" key="3">
    <source>
        <dbReference type="Proteomes" id="UP001295684"/>
    </source>
</evidence>
<comment type="caution">
    <text evidence="2">The sequence shown here is derived from an EMBL/GenBank/DDBJ whole genome shotgun (WGS) entry which is preliminary data.</text>
</comment>
<keyword evidence="3" id="KW-1185">Reference proteome</keyword>
<protein>
    <submittedName>
        <fullName evidence="2">Uncharacterized protein</fullName>
    </submittedName>
</protein>
<feature type="compositionally biased region" description="Acidic residues" evidence="1">
    <location>
        <begin position="37"/>
        <end position="46"/>
    </location>
</feature>
<dbReference type="Proteomes" id="UP001295684">
    <property type="component" value="Unassembled WGS sequence"/>
</dbReference>
<reference evidence="2" key="1">
    <citation type="submission" date="2023-07" db="EMBL/GenBank/DDBJ databases">
        <authorList>
            <consortium name="AG Swart"/>
            <person name="Singh M."/>
            <person name="Singh A."/>
            <person name="Seah K."/>
            <person name="Emmerich C."/>
        </authorList>
    </citation>
    <scope>NUCLEOTIDE SEQUENCE</scope>
    <source>
        <strain evidence="2">DP1</strain>
    </source>
</reference>
<sequence>MRDKAGFVIFKERLSPEDFKDTNQEEFETSSQYSDDLSSEESDFSEYDSCDETDIIDFLSMTAYEYFYTLKFPSFLYLYEDLHSENEIVEQTQIEQKDLIKPIHTQNLKKFKNTNTLNKSSKTQKGDVDDFKVTFQDQDALLQSKNDLFSGENESLSFSDNLKSYPIDDSFEVNLEKRILPANSDIEALSENSLDSLSSLKQFLTKTQQWQERLDLASKIRDLIAKALKLIDKLLVICDSLEKISSENFVKRKNFCDGRELQDKTFSSIALTSWMQWLLVENRLAKFRIIMFLLSFCDEEVYQYYIEELLSQNDSFASLNISVKFQMPAIKHDESAVSLSLSCDSSLTYSEDHQHGKDSNMNFSIYDIPISYPKNPDQELIGDTPELFRIKSVPDMSHYYTTSNDSKSQDLTIFEKSSTKSIEKFDQGPL</sequence>
<feature type="region of interest" description="Disordered" evidence="1">
    <location>
        <begin position="19"/>
        <end position="46"/>
    </location>
</feature>
<proteinExistence type="predicted"/>
<dbReference type="EMBL" id="CAMPGE010005935">
    <property type="protein sequence ID" value="CAI2364779.1"/>
    <property type="molecule type" value="Genomic_DNA"/>
</dbReference>
<accession>A0AAD1UDF7</accession>
<gene>
    <name evidence="2" type="ORF">ECRASSUSDP1_LOCUS6125</name>
</gene>